<sequence length="295" mass="32768">MQRLFAAFHYGLTAAAVGPVLHGPGGPSPARKSTRDRPGNRDVTEPFGASASVGSVAYSMNDERCLVQLYPRESKQSFRRAGQSEYGPHTFVRWAPTNRERPTVPRFRLRRRAVLAGDRFSAFLGTLGGECSPGKSRRRISSSERADGHRRGTSSVLLGYRGSRRAVEILSYFKRHCRQPGRWAPDIVRYLLRCPIRDTPVGYSAIWFTSSISAGKIHNQQRVLSFRKWRGRRFAPGPIAVEHRRGAYENSEFGLTAVQASGARPPVLEPDRCEASTAVVRTRRGSEPSPSLSSS</sequence>
<feature type="region of interest" description="Disordered" evidence="1">
    <location>
        <begin position="275"/>
        <end position="295"/>
    </location>
</feature>
<feature type="region of interest" description="Disordered" evidence="1">
    <location>
        <begin position="131"/>
        <end position="150"/>
    </location>
</feature>
<evidence type="ECO:0000256" key="1">
    <source>
        <dbReference type="SAM" id="MobiDB-lite"/>
    </source>
</evidence>
<keyword evidence="3" id="KW-1185">Reference proteome</keyword>
<evidence type="ECO:0000313" key="3">
    <source>
        <dbReference type="Proteomes" id="UP000199062"/>
    </source>
</evidence>
<name>A0A1I6LTE9_9EURY</name>
<evidence type="ECO:0000313" key="2">
    <source>
        <dbReference type="EMBL" id="SFS06686.1"/>
    </source>
</evidence>
<feature type="compositionally biased region" description="Basic and acidic residues" evidence="1">
    <location>
        <begin position="33"/>
        <end position="44"/>
    </location>
</feature>
<organism evidence="2 3">
    <name type="scientific">Halomicrobium zhouii</name>
    <dbReference type="NCBI Taxonomy" id="767519"/>
    <lineage>
        <taxon>Archaea</taxon>
        <taxon>Methanobacteriati</taxon>
        <taxon>Methanobacteriota</taxon>
        <taxon>Stenosarchaea group</taxon>
        <taxon>Halobacteria</taxon>
        <taxon>Halobacteriales</taxon>
        <taxon>Haloarculaceae</taxon>
        <taxon>Halomicrobium</taxon>
    </lineage>
</organism>
<feature type="region of interest" description="Disordered" evidence="1">
    <location>
        <begin position="19"/>
        <end position="48"/>
    </location>
</feature>
<gene>
    <name evidence="2" type="ORF">SAMN05216559_3079</name>
</gene>
<dbReference type="EMBL" id="FOZK01000003">
    <property type="protein sequence ID" value="SFS06686.1"/>
    <property type="molecule type" value="Genomic_DNA"/>
</dbReference>
<proteinExistence type="predicted"/>
<reference evidence="2 3" key="1">
    <citation type="submission" date="2016-10" db="EMBL/GenBank/DDBJ databases">
        <authorList>
            <person name="de Groot N.N."/>
        </authorList>
    </citation>
    <scope>NUCLEOTIDE SEQUENCE [LARGE SCALE GENOMIC DNA]</scope>
    <source>
        <strain evidence="2 3">CGMCC 1.10457</strain>
    </source>
</reference>
<dbReference type="AlphaFoldDB" id="A0A1I6LTE9"/>
<accession>A0A1I6LTE9</accession>
<protein>
    <submittedName>
        <fullName evidence="2">Uncharacterized protein</fullName>
    </submittedName>
</protein>
<feature type="compositionally biased region" description="Basic and acidic residues" evidence="1">
    <location>
        <begin position="141"/>
        <end position="150"/>
    </location>
</feature>
<dbReference type="Proteomes" id="UP000199062">
    <property type="component" value="Unassembled WGS sequence"/>
</dbReference>